<evidence type="ECO:0000313" key="5">
    <source>
        <dbReference type="EMBL" id="BAK34523.1"/>
    </source>
</evidence>
<evidence type="ECO:0000256" key="2">
    <source>
        <dbReference type="ARBA" id="ARBA00008520"/>
    </source>
</evidence>
<keyword evidence="6" id="KW-1185">Reference proteome</keyword>
<evidence type="ECO:0000256" key="3">
    <source>
        <dbReference type="ARBA" id="ARBA00022448"/>
    </source>
</evidence>
<dbReference type="InterPro" id="IPR050490">
    <property type="entry name" value="Bact_solute-bd_prot1"/>
</dbReference>
<evidence type="ECO:0000313" key="6">
    <source>
        <dbReference type="Proteomes" id="UP000007947"/>
    </source>
</evidence>
<gene>
    <name evidence="5" type="ordered locus">MLP_15090</name>
</gene>
<dbReference type="InterPro" id="IPR006059">
    <property type="entry name" value="SBP"/>
</dbReference>
<dbReference type="RefSeq" id="WP_013862406.1">
    <property type="nucleotide sequence ID" value="NC_015635.1"/>
</dbReference>
<dbReference type="eggNOG" id="COG1653">
    <property type="taxonomic scope" value="Bacteria"/>
</dbReference>
<name>F5XQM3_MICPN</name>
<dbReference type="SUPFAM" id="SSF53850">
    <property type="entry name" value="Periplasmic binding protein-like II"/>
    <property type="match status" value="1"/>
</dbReference>
<organism evidence="5 6">
    <name type="scientific">Microlunatus phosphovorus (strain ATCC 700054 / DSM 10555 / JCM 9379 / NBRC 101784 / NCIMB 13414 / VKM Ac-1990 / NM-1)</name>
    <dbReference type="NCBI Taxonomy" id="1032480"/>
    <lineage>
        <taxon>Bacteria</taxon>
        <taxon>Bacillati</taxon>
        <taxon>Actinomycetota</taxon>
        <taxon>Actinomycetes</taxon>
        <taxon>Propionibacteriales</taxon>
        <taxon>Propionibacteriaceae</taxon>
        <taxon>Microlunatus</taxon>
    </lineage>
</organism>
<sequence length="447" mass="47298">MSGAFDRSLTRRNILRGTALAGLAVGGGGLLSACGSGSSGTPGAENESAGTVGTGGTVTWASWANPGEAERFKQISKEYEAKYQTKVTWQLVVGDYMTKLLTQLAGGAAPDVFYVPDNGMAKLIESKTVVDLTEFVNKPDSPLKLSDTYESLMNWVKPLDGDGIYGLLPDCNPLVFWFNKDLVAEAGLSKTPAEHFEAGTWTRDAADEFLTKMKTTGKRGMVLEAGAFSPMSSWITSLGGTAFDEDNKAVFNEDPKALETLEWLWEGMAADKITFGGTLPKGQGIDALFYGQQLASCQMGRWILPNLRKLKFGYDIAPFPSADGKSFGPSLVAMAAVGVNSKAKDPEAAMWFATRFCNKDGQQARLSGGGNAVASVTGLDEIVTEGGPDHGSWFNDVAKAGYGIPLVIASKPAVSANLATEIDKSIKAGDSAKKFADKIAAYINSGG</sequence>
<evidence type="ECO:0000256" key="1">
    <source>
        <dbReference type="ARBA" id="ARBA00004196"/>
    </source>
</evidence>
<evidence type="ECO:0000256" key="4">
    <source>
        <dbReference type="ARBA" id="ARBA00022729"/>
    </source>
</evidence>
<keyword evidence="4" id="KW-0732">Signal</keyword>
<dbReference type="PROSITE" id="PS51257">
    <property type="entry name" value="PROKAR_LIPOPROTEIN"/>
    <property type="match status" value="1"/>
</dbReference>
<dbReference type="PANTHER" id="PTHR43649">
    <property type="entry name" value="ARABINOSE-BINDING PROTEIN-RELATED"/>
    <property type="match status" value="1"/>
</dbReference>
<dbReference type="Proteomes" id="UP000007947">
    <property type="component" value="Chromosome"/>
</dbReference>
<comment type="similarity">
    <text evidence="2">Belongs to the bacterial solute-binding protein 1 family.</text>
</comment>
<dbReference type="AlphaFoldDB" id="F5XQM3"/>
<dbReference type="KEGG" id="mph:MLP_15090"/>
<dbReference type="GO" id="GO:0030313">
    <property type="term" value="C:cell envelope"/>
    <property type="evidence" value="ECO:0007669"/>
    <property type="project" value="UniProtKB-SubCell"/>
</dbReference>
<accession>F5XQM3</accession>
<dbReference type="HOGENOM" id="CLU_031285_10_5_11"/>
<dbReference type="Pfam" id="PF01547">
    <property type="entry name" value="SBP_bac_1"/>
    <property type="match status" value="1"/>
</dbReference>
<dbReference type="InterPro" id="IPR006311">
    <property type="entry name" value="TAT_signal"/>
</dbReference>
<dbReference type="EMBL" id="AP012204">
    <property type="protein sequence ID" value="BAK34523.1"/>
    <property type="molecule type" value="Genomic_DNA"/>
</dbReference>
<comment type="subcellular location">
    <subcellularLocation>
        <location evidence="1">Cell envelope</location>
    </subcellularLocation>
</comment>
<protein>
    <submittedName>
        <fullName evidence="5">Putative sugar ABC transporter substrate-binding protein</fullName>
    </submittedName>
</protein>
<dbReference type="PROSITE" id="PS51318">
    <property type="entry name" value="TAT"/>
    <property type="match status" value="1"/>
</dbReference>
<proteinExistence type="inferred from homology"/>
<dbReference type="PANTHER" id="PTHR43649:SF31">
    <property type="entry name" value="SN-GLYCEROL-3-PHOSPHATE-BINDING PERIPLASMIC PROTEIN UGPB"/>
    <property type="match status" value="1"/>
</dbReference>
<dbReference type="Gene3D" id="3.40.190.10">
    <property type="entry name" value="Periplasmic binding protein-like II"/>
    <property type="match status" value="1"/>
</dbReference>
<reference evidence="5 6" key="1">
    <citation type="submission" date="2011-05" db="EMBL/GenBank/DDBJ databases">
        <title>Whole genome sequence of Microlunatus phosphovorus NM-1.</title>
        <authorList>
            <person name="Hosoyama A."/>
            <person name="Sasaki K."/>
            <person name="Harada T."/>
            <person name="Igarashi R."/>
            <person name="Kawakoshi A."/>
            <person name="Sasagawa M."/>
            <person name="Fukada J."/>
            <person name="Nakamura S."/>
            <person name="Katano Y."/>
            <person name="Hanada S."/>
            <person name="Kamagata Y."/>
            <person name="Nakamura N."/>
            <person name="Yamazaki S."/>
            <person name="Fujita N."/>
        </authorList>
    </citation>
    <scope>NUCLEOTIDE SEQUENCE [LARGE SCALE GENOMIC DNA]</scope>
    <source>
        <strain evidence="6">ATCC 700054 / DSM 10555 / JCM 9379 / NBRC 101784 / NCIMB 13414 / VKM Ac-1990 / NM-1</strain>
    </source>
</reference>
<keyword evidence="3" id="KW-0813">Transport</keyword>
<dbReference type="STRING" id="1032480.MLP_15090"/>